<evidence type="ECO:0000313" key="1">
    <source>
        <dbReference type="EMBL" id="KAF9504875.1"/>
    </source>
</evidence>
<sequence length="185" mass="21091">MIVKYRKNSRCATQDSRRIPVSLIPPKRRRICSMEVTAAETRLYHICPLRYRIDRVNERLTDTKPPGLASVNLFHRPETDPSDPSMYLAEVYSLIHKIGASSLDEFHTAQIWNIHKLVFDAHPNYRKQTRQICAPPHEGEHMTTSRILAALTETNAVLTETNAVLTETNAVLTKTNAELTKTMPN</sequence>
<dbReference type="AlphaFoldDB" id="A0A9P6AFC7"/>
<gene>
    <name evidence="1" type="ORF">BS47DRAFT_601864</name>
</gene>
<proteinExistence type="predicted"/>
<name>A0A9P6AFC7_9AGAM</name>
<comment type="caution">
    <text evidence="1">The sequence shown here is derived from an EMBL/GenBank/DDBJ whole genome shotgun (WGS) entry which is preliminary data.</text>
</comment>
<protein>
    <submittedName>
        <fullName evidence="1">Uncharacterized protein</fullName>
    </submittedName>
</protein>
<accession>A0A9P6AFC7</accession>
<reference evidence="1" key="1">
    <citation type="journal article" date="2020" name="Nat. Commun.">
        <title>Large-scale genome sequencing of mycorrhizal fungi provides insights into the early evolution of symbiotic traits.</title>
        <authorList>
            <person name="Miyauchi S."/>
            <person name="Kiss E."/>
            <person name="Kuo A."/>
            <person name="Drula E."/>
            <person name="Kohler A."/>
            <person name="Sanchez-Garcia M."/>
            <person name="Morin E."/>
            <person name="Andreopoulos B."/>
            <person name="Barry K.W."/>
            <person name="Bonito G."/>
            <person name="Buee M."/>
            <person name="Carver A."/>
            <person name="Chen C."/>
            <person name="Cichocki N."/>
            <person name="Clum A."/>
            <person name="Culley D."/>
            <person name="Crous P.W."/>
            <person name="Fauchery L."/>
            <person name="Girlanda M."/>
            <person name="Hayes R.D."/>
            <person name="Keri Z."/>
            <person name="LaButti K."/>
            <person name="Lipzen A."/>
            <person name="Lombard V."/>
            <person name="Magnuson J."/>
            <person name="Maillard F."/>
            <person name="Murat C."/>
            <person name="Nolan M."/>
            <person name="Ohm R.A."/>
            <person name="Pangilinan J."/>
            <person name="Pereira M.F."/>
            <person name="Perotto S."/>
            <person name="Peter M."/>
            <person name="Pfister S."/>
            <person name="Riley R."/>
            <person name="Sitrit Y."/>
            <person name="Stielow J.B."/>
            <person name="Szollosi G."/>
            <person name="Zifcakova L."/>
            <person name="Stursova M."/>
            <person name="Spatafora J.W."/>
            <person name="Tedersoo L."/>
            <person name="Vaario L.M."/>
            <person name="Yamada A."/>
            <person name="Yan M."/>
            <person name="Wang P."/>
            <person name="Xu J."/>
            <person name="Bruns T."/>
            <person name="Baldrian P."/>
            <person name="Vilgalys R."/>
            <person name="Dunand C."/>
            <person name="Henrissat B."/>
            <person name="Grigoriev I.V."/>
            <person name="Hibbett D."/>
            <person name="Nagy L.G."/>
            <person name="Martin F.M."/>
        </authorList>
    </citation>
    <scope>NUCLEOTIDE SEQUENCE</scope>
    <source>
        <strain evidence="1">UP504</strain>
    </source>
</reference>
<dbReference type="EMBL" id="MU129187">
    <property type="protein sequence ID" value="KAF9504875.1"/>
    <property type="molecule type" value="Genomic_DNA"/>
</dbReference>
<organism evidence="1 2">
    <name type="scientific">Hydnum rufescens UP504</name>
    <dbReference type="NCBI Taxonomy" id="1448309"/>
    <lineage>
        <taxon>Eukaryota</taxon>
        <taxon>Fungi</taxon>
        <taxon>Dikarya</taxon>
        <taxon>Basidiomycota</taxon>
        <taxon>Agaricomycotina</taxon>
        <taxon>Agaricomycetes</taxon>
        <taxon>Cantharellales</taxon>
        <taxon>Hydnaceae</taxon>
        <taxon>Hydnum</taxon>
    </lineage>
</organism>
<evidence type="ECO:0000313" key="2">
    <source>
        <dbReference type="Proteomes" id="UP000886523"/>
    </source>
</evidence>
<keyword evidence="2" id="KW-1185">Reference proteome</keyword>
<dbReference type="Proteomes" id="UP000886523">
    <property type="component" value="Unassembled WGS sequence"/>
</dbReference>